<dbReference type="PROSITE" id="PS50041">
    <property type="entry name" value="C_TYPE_LECTIN_2"/>
    <property type="match status" value="1"/>
</dbReference>
<keyword evidence="1" id="KW-1015">Disulfide bond</keyword>
<dbReference type="InterPro" id="IPR016186">
    <property type="entry name" value="C-type_lectin-like/link_sf"/>
</dbReference>
<keyword evidence="5" id="KW-1185">Reference proteome</keyword>
<dbReference type="SMART" id="SM00192">
    <property type="entry name" value="LDLa"/>
    <property type="match status" value="1"/>
</dbReference>
<dbReference type="InterPro" id="IPR001304">
    <property type="entry name" value="C-type_lectin-like"/>
</dbReference>
<dbReference type="EMBL" id="BTRK01000003">
    <property type="protein sequence ID" value="GMR41419.1"/>
    <property type="molecule type" value="Genomic_DNA"/>
</dbReference>
<proteinExistence type="predicted"/>
<dbReference type="InterPro" id="IPR016187">
    <property type="entry name" value="CTDL_fold"/>
</dbReference>
<dbReference type="PROSITE" id="PS50068">
    <property type="entry name" value="LDLRA_2"/>
    <property type="match status" value="1"/>
</dbReference>
<dbReference type="CDD" id="cd00112">
    <property type="entry name" value="LDLa"/>
    <property type="match status" value="1"/>
</dbReference>
<dbReference type="SUPFAM" id="SSF57424">
    <property type="entry name" value="LDL receptor-like module"/>
    <property type="match status" value="1"/>
</dbReference>
<dbReference type="Gene3D" id="4.10.400.10">
    <property type="entry name" value="Low-density Lipoprotein Receptor"/>
    <property type="match status" value="1"/>
</dbReference>
<dbReference type="Proteomes" id="UP001328107">
    <property type="component" value="Unassembled WGS sequence"/>
</dbReference>
<organism evidence="4 5">
    <name type="scientific">Pristionchus mayeri</name>
    <dbReference type="NCBI Taxonomy" id="1317129"/>
    <lineage>
        <taxon>Eukaryota</taxon>
        <taxon>Metazoa</taxon>
        <taxon>Ecdysozoa</taxon>
        <taxon>Nematoda</taxon>
        <taxon>Chromadorea</taxon>
        <taxon>Rhabditida</taxon>
        <taxon>Rhabditina</taxon>
        <taxon>Diplogasteromorpha</taxon>
        <taxon>Diplogasteroidea</taxon>
        <taxon>Neodiplogasteridae</taxon>
        <taxon>Pristionchus</taxon>
    </lineage>
</organism>
<dbReference type="InterPro" id="IPR002172">
    <property type="entry name" value="LDrepeatLR_classA_rpt"/>
</dbReference>
<comment type="caution">
    <text evidence="2">Lacks conserved residue(s) required for the propagation of feature annotation.</text>
</comment>
<evidence type="ECO:0000313" key="5">
    <source>
        <dbReference type="Proteomes" id="UP001328107"/>
    </source>
</evidence>
<comment type="caution">
    <text evidence="4">The sequence shown here is derived from an EMBL/GenBank/DDBJ whole genome shotgun (WGS) entry which is preliminary data.</text>
</comment>
<evidence type="ECO:0000259" key="3">
    <source>
        <dbReference type="PROSITE" id="PS50041"/>
    </source>
</evidence>
<feature type="non-terminal residue" evidence="4">
    <location>
        <position position="1"/>
    </location>
</feature>
<dbReference type="InterPro" id="IPR036055">
    <property type="entry name" value="LDL_receptor-like_sf"/>
</dbReference>
<reference evidence="5" key="1">
    <citation type="submission" date="2022-10" db="EMBL/GenBank/DDBJ databases">
        <title>Genome assembly of Pristionchus species.</title>
        <authorList>
            <person name="Yoshida K."/>
            <person name="Sommer R.J."/>
        </authorList>
    </citation>
    <scope>NUCLEOTIDE SEQUENCE [LARGE SCALE GENOMIC DNA]</scope>
    <source>
        <strain evidence="5">RS5460</strain>
    </source>
</reference>
<accession>A0AAN5CFN4</accession>
<sequence>SFSSSNPLNDLSWLQLRLIPSNAQKYWTALRFKDAKTLLDGPLSTSIYNPSWADSEPTSLEASCVAIDLSPLSSKSRGWNFEDCSLALPIICQTFACIGDEFRCSDNTRCIPRAAVNDGFEDCVDGSDEHVPQKFSSYSALVVPRAVRLVASESTID</sequence>
<dbReference type="Gene3D" id="3.10.100.10">
    <property type="entry name" value="Mannose-Binding Protein A, subunit A"/>
    <property type="match status" value="1"/>
</dbReference>
<dbReference type="SUPFAM" id="SSF56436">
    <property type="entry name" value="C-type lectin-like"/>
    <property type="match status" value="1"/>
</dbReference>
<dbReference type="CDD" id="cd00037">
    <property type="entry name" value="CLECT"/>
    <property type="match status" value="1"/>
</dbReference>
<gene>
    <name evidence="4" type="ORF">PMAYCL1PPCAC_11614</name>
</gene>
<dbReference type="Pfam" id="PF00057">
    <property type="entry name" value="Ldl_recept_a"/>
    <property type="match status" value="1"/>
</dbReference>
<evidence type="ECO:0000256" key="1">
    <source>
        <dbReference type="ARBA" id="ARBA00023157"/>
    </source>
</evidence>
<feature type="non-terminal residue" evidence="4">
    <location>
        <position position="157"/>
    </location>
</feature>
<name>A0AAN5CFN4_9BILA</name>
<dbReference type="AlphaFoldDB" id="A0AAN5CFN4"/>
<evidence type="ECO:0000313" key="4">
    <source>
        <dbReference type="EMBL" id="GMR41419.1"/>
    </source>
</evidence>
<protein>
    <recommendedName>
        <fullName evidence="3">C-type lectin domain-containing protein</fullName>
    </recommendedName>
</protein>
<feature type="domain" description="C-type lectin" evidence="3">
    <location>
        <begin position="1"/>
        <end position="93"/>
    </location>
</feature>
<evidence type="ECO:0000256" key="2">
    <source>
        <dbReference type="PROSITE-ProRule" id="PRU00124"/>
    </source>
</evidence>